<keyword evidence="7" id="KW-1185">Reference proteome</keyword>
<dbReference type="PANTHER" id="PTHR12629">
    <property type="entry name" value="DIPHOSPHOINOSITOL POLYPHOSPHATE PHOSPHOHYDROLASE"/>
    <property type="match status" value="1"/>
</dbReference>
<evidence type="ECO:0000313" key="6">
    <source>
        <dbReference type="EMBL" id="SCM67319.1"/>
    </source>
</evidence>
<evidence type="ECO:0000313" key="7">
    <source>
        <dbReference type="Proteomes" id="UP000184085"/>
    </source>
</evidence>
<dbReference type="EMBL" id="FMJB01000046">
    <property type="protein sequence ID" value="SCM67319.1"/>
    <property type="molecule type" value="Genomic_DNA"/>
</dbReference>
<dbReference type="SUPFAM" id="SSF55811">
    <property type="entry name" value="Nudix"/>
    <property type="match status" value="1"/>
</dbReference>
<dbReference type="InterPro" id="IPR015797">
    <property type="entry name" value="NUDIX_hydrolase-like_dom_sf"/>
</dbReference>
<dbReference type="CDD" id="cd04666">
    <property type="entry name" value="NUDIX_DIPP2_like_Nudt4"/>
    <property type="match status" value="1"/>
</dbReference>
<dbReference type="RefSeq" id="WP_083595635.1">
    <property type="nucleotide sequence ID" value="NZ_FMJB01000046.1"/>
</dbReference>
<evidence type="ECO:0000256" key="1">
    <source>
        <dbReference type="ARBA" id="ARBA00001946"/>
    </source>
</evidence>
<evidence type="ECO:0000256" key="4">
    <source>
        <dbReference type="ARBA" id="ARBA00022842"/>
    </source>
</evidence>
<dbReference type="InterPro" id="IPR000086">
    <property type="entry name" value="NUDIX_hydrolase_dom"/>
</dbReference>
<gene>
    <name evidence="6" type="ORF">KARMA_1517</name>
</gene>
<evidence type="ECO:0000256" key="3">
    <source>
        <dbReference type="ARBA" id="ARBA00022801"/>
    </source>
</evidence>
<keyword evidence="2" id="KW-0479">Metal-binding</keyword>
<dbReference type="Gene3D" id="3.90.79.10">
    <property type="entry name" value="Nucleoside Triphosphate Pyrophosphohydrolase"/>
    <property type="match status" value="1"/>
</dbReference>
<dbReference type="InterPro" id="IPR047198">
    <property type="entry name" value="DDP-like_NUDIX"/>
</dbReference>
<evidence type="ECO:0000259" key="5">
    <source>
        <dbReference type="PROSITE" id="PS51462"/>
    </source>
</evidence>
<dbReference type="GO" id="GO:0046872">
    <property type="term" value="F:metal ion binding"/>
    <property type="evidence" value="ECO:0007669"/>
    <property type="project" value="UniProtKB-KW"/>
</dbReference>
<keyword evidence="4" id="KW-0460">Magnesium</keyword>
<accession>A0A1M4MXM5</accession>
<sequence length="164" mass="18377">MNNKKGQDLNNGIAALLKSSFNDYVLPMMQRPSQLQTAALCYREAEGEKQVLLITSRGTGRWVIPKGWTMRGLNAGQAAVVEAWEEAGVRPYAEPDEPLGSFNYKKIKGSGLPVDVEVLVYPVRVTKLEDDFPEATQRKRAWVRPRDAANMVDEPGLQDILRDF</sequence>
<comment type="cofactor">
    <cofactor evidence="1">
        <name>Mg(2+)</name>
        <dbReference type="ChEBI" id="CHEBI:18420"/>
    </cofactor>
</comment>
<protein>
    <submittedName>
        <fullName evidence="6">Putative NUDIX family hydrolase</fullName>
    </submittedName>
</protein>
<dbReference type="AlphaFoldDB" id="A0A1M4MXM5"/>
<organism evidence="6 7">
    <name type="scientific">Donghicola eburneus</name>
    <dbReference type="NCBI Taxonomy" id="393278"/>
    <lineage>
        <taxon>Bacteria</taxon>
        <taxon>Pseudomonadati</taxon>
        <taxon>Pseudomonadota</taxon>
        <taxon>Alphaproteobacteria</taxon>
        <taxon>Rhodobacterales</taxon>
        <taxon>Roseobacteraceae</taxon>
        <taxon>Donghicola</taxon>
    </lineage>
</organism>
<feature type="domain" description="Nudix hydrolase" evidence="5">
    <location>
        <begin position="32"/>
        <end position="164"/>
    </location>
</feature>
<evidence type="ECO:0000256" key="2">
    <source>
        <dbReference type="ARBA" id="ARBA00022723"/>
    </source>
</evidence>
<dbReference type="Pfam" id="PF00293">
    <property type="entry name" value="NUDIX"/>
    <property type="match status" value="1"/>
</dbReference>
<dbReference type="PANTHER" id="PTHR12629:SF0">
    <property type="entry name" value="DIPHOSPHOINOSITOL-POLYPHOSPHATE DIPHOSPHATASE"/>
    <property type="match status" value="1"/>
</dbReference>
<reference evidence="7" key="1">
    <citation type="submission" date="2016-09" db="EMBL/GenBank/DDBJ databases">
        <authorList>
            <person name="Wibberg D."/>
        </authorList>
    </citation>
    <scope>NUCLEOTIDE SEQUENCE [LARGE SCALE GENOMIC DNA]</scope>
</reference>
<dbReference type="Proteomes" id="UP000184085">
    <property type="component" value="Unassembled WGS sequence"/>
</dbReference>
<keyword evidence="3 6" id="KW-0378">Hydrolase</keyword>
<dbReference type="PROSITE" id="PS51462">
    <property type="entry name" value="NUDIX"/>
    <property type="match status" value="1"/>
</dbReference>
<dbReference type="GO" id="GO:0016462">
    <property type="term" value="F:pyrophosphatase activity"/>
    <property type="evidence" value="ECO:0007669"/>
    <property type="project" value="InterPro"/>
</dbReference>
<dbReference type="GO" id="GO:0005737">
    <property type="term" value="C:cytoplasm"/>
    <property type="evidence" value="ECO:0007669"/>
    <property type="project" value="TreeGrafter"/>
</dbReference>
<name>A0A1M4MXM5_9RHOB</name>
<proteinExistence type="predicted"/>